<dbReference type="EMBL" id="CAXITT010000546">
    <property type="protein sequence ID" value="CAL1543392.1"/>
    <property type="molecule type" value="Genomic_DNA"/>
</dbReference>
<name>A0AAV2IET4_LYMST</name>
<feature type="compositionally biased region" description="Polar residues" evidence="1">
    <location>
        <begin position="161"/>
        <end position="218"/>
    </location>
</feature>
<evidence type="ECO:0000313" key="2">
    <source>
        <dbReference type="EMBL" id="CAL1543392.1"/>
    </source>
</evidence>
<feature type="region of interest" description="Disordered" evidence="1">
    <location>
        <begin position="151"/>
        <end position="233"/>
    </location>
</feature>
<feature type="non-terminal residue" evidence="2">
    <location>
        <position position="233"/>
    </location>
</feature>
<dbReference type="AlphaFoldDB" id="A0AAV2IET4"/>
<feature type="region of interest" description="Disordered" evidence="1">
    <location>
        <begin position="1"/>
        <end position="41"/>
    </location>
</feature>
<gene>
    <name evidence="2" type="ORF">GSLYS_00016926001</name>
</gene>
<dbReference type="Proteomes" id="UP001497497">
    <property type="component" value="Unassembled WGS sequence"/>
</dbReference>
<organism evidence="2 3">
    <name type="scientific">Lymnaea stagnalis</name>
    <name type="common">Great pond snail</name>
    <name type="synonym">Helix stagnalis</name>
    <dbReference type="NCBI Taxonomy" id="6523"/>
    <lineage>
        <taxon>Eukaryota</taxon>
        <taxon>Metazoa</taxon>
        <taxon>Spiralia</taxon>
        <taxon>Lophotrochozoa</taxon>
        <taxon>Mollusca</taxon>
        <taxon>Gastropoda</taxon>
        <taxon>Heterobranchia</taxon>
        <taxon>Euthyneura</taxon>
        <taxon>Panpulmonata</taxon>
        <taxon>Hygrophila</taxon>
        <taxon>Lymnaeoidea</taxon>
        <taxon>Lymnaeidae</taxon>
        <taxon>Lymnaea</taxon>
    </lineage>
</organism>
<evidence type="ECO:0000313" key="3">
    <source>
        <dbReference type="Proteomes" id="UP001497497"/>
    </source>
</evidence>
<keyword evidence="3" id="KW-1185">Reference proteome</keyword>
<proteinExistence type="predicted"/>
<reference evidence="2 3" key="1">
    <citation type="submission" date="2024-04" db="EMBL/GenBank/DDBJ databases">
        <authorList>
            <consortium name="Genoscope - CEA"/>
            <person name="William W."/>
        </authorList>
    </citation>
    <scope>NUCLEOTIDE SEQUENCE [LARGE SCALE GENOMIC DNA]</scope>
</reference>
<comment type="caution">
    <text evidence="2">The sequence shown here is derived from an EMBL/GenBank/DDBJ whole genome shotgun (WGS) entry which is preliminary data.</text>
</comment>
<protein>
    <submittedName>
        <fullName evidence="2">Uncharacterized protein</fullName>
    </submittedName>
</protein>
<accession>A0AAV2IET4</accession>
<evidence type="ECO:0000256" key="1">
    <source>
        <dbReference type="SAM" id="MobiDB-lite"/>
    </source>
</evidence>
<sequence length="233" mass="24788">MSEQEIDSAPSHNLPEVHRSGHGVEVVQTGARKDETNSDLTCPTADTIRECASTPSMGLASITLSSWGSLSGLSIGGFVDQLGEEFADNLGSMSMYIRQEVSSTTHANVYSAGEKGDHGPPQCRPTLERGINGELLVKSYFNVAMSGQSSVKGDVSGPMEDQSTVTSALNEPKPCQSTATSALNDPMPYQSTETSALNEPMPCQSTVTSALNEPTPYQSEFFPTIPFSTYQPP</sequence>